<evidence type="ECO:0000313" key="3">
    <source>
        <dbReference type="Proteomes" id="UP001165263"/>
    </source>
</evidence>
<comment type="caution">
    <text evidence="2">The sequence shown here is derived from an EMBL/GenBank/DDBJ whole genome shotgun (WGS) entry which is preliminary data.</text>
</comment>
<organism evidence="2 3">
    <name type="scientific">Telluria mixta</name>
    <dbReference type="NCBI Taxonomy" id="34071"/>
    <lineage>
        <taxon>Bacteria</taxon>
        <taxon>Pseudomonadati</taxon>
        <taxon>Pseudomonadota</taxon>
        <taxon>Betaproteobacteria</taxon>
        <taxon>Burkholderiales</taxon>
        <taxon>Oxalobacteraceae</taxon>
        <taxon>Telluria group</taxon>
        <taxon>Telluria</taxon>
    </lineage>
</organism>
<keyword evidence="3" id="KW-1185">Reference proteome</keyword>
<dbReference type="RefSeq" id="WP_259448681.1">
    <property type="nucleotide sequence ID" value="NZ_CP119520.1"/>
</dbReference>
<sequence length="177" mass="19744">MMTIFRPLALSLLLASSIVSAADAPFYFIDIADTGKAVLYSESQRAPKGDLSYALVDRVSMGCCVKATARKPARKTDDDTVKFVADEVKPIFSHTVQFSGARKPEPDQAYGFEGMQTVTKKGRGTYQVTLQAGDPVFVRTCYSGEGMRVRLYHRLADRKPYASYYYYLGYDVEPTCR</sequence>
<protein>
    <submittedName>
        <fullName evidence="2">Uncharacterized protein</fullName>
    </submittedName>
</protein>
<gene>
    <name evidence="2" type="ORF">NX786_09370</name>
</gene>
<feature type="signal peptide" evidence="1">
    <location>
        <begin position="1"/>
        <end position="21"/>
    </location>
</feature>
<feature type="chain" id="PRO_5045329779" evidence="1">
    <location>
        <begin position="22"/>
        <end position="177"/>
    </location>
</feature>
<evidence type="ECO:0000256" key="1">
    <source>
        <dbReference type="SAM" id="SignalP"/>
    </source>
</evidence>
<accession>A0ABT2BWM7</accession>
<dbReference type="EMBL" id="JANUHC010000003">
    <property type="protein sequence ID" value="MCS0629543.1"/>
    <property type="molecule type" value="Genomic_DNA"/>
</dbReference>
<evidence type="ECO:0000313" key="2">
    <source>
        <dbReference type="EMBL" id="MCS0629543.1"/>
    </source>
</evidence>
<proteinExistence type="predicted"/>
<keyword evidence="1" id="KW-0732">Signal</keyword>
<reference evidence="2" key="1">
    <citation type="submission" date="2022-08" db="EMBL/GenBank/DDBJ databases">
        <title>Reclassification of Massilia species as members of the genera Telluria, Duganella, Pseudoduganella, Mokoshia gen. nov. and Zemynaea gen. nov. using orthogonal and non-orthogonal genome-based approaches.</title>
        <authorList>
            <person name="Bowman J.P."/>
        </authorList>
    </citation>
    <scope>NUCLEOTIDE SEQUENCE</scope>
    <source>
        <strain evidence="2">LMG 11547</strain>
    </source>
</reference>
<dbReference type="Proteomes" id="UP001165263">
    <property type="component" value="Unassembled WGS sequence"/>
</dbReference>
<name>A0ABT2BWM7_9BURK</name>